<evidence type="ECO:0000313" key="2">
    <source>
        <dbReference type="Proteomes" id="UP000664344"/>
    </source>
</evidence>
<gene>
    <name evidence="1" type="primary">tusB</name>
    <name evidence="1" type="ORF">JYP53_03590</name>
</gene>
<dbReference type="Gene3D" id="3.40.1260.10">
    <property type="entry name" value="DsrEFH-like"/>
    <property type="match status" value="1"/>
</dbReference>
<dbReference type="PANTHER" id="PTHR37526:SF1">
    <property type="entry name" value="PROTEIN TUSB"/>
    <property type="match status" value="1"/>
</dbReference>
<organism evidence="1 2">
    <name type="scientific">Marinobacter daepoensis</name>
    <dbReference type="NCBI Taxonomy" id="262077"/>
    <lineage>
        <taxon>Bacteria</taxon>
        <taxon>Pseudomonadati</taxon>
        <taxon>Pseudomonadota</taxon>
        <taxon>Gammaproteobacteria</taxon>
        <taxon>Pseudomonadales</taxon>
        <taxon>Marinobacteraceae</taxon>
        <taxon>Marinobacter</taxon>
    </lineage>
</organism>
<dbReference type="Pfam" id="PF04077">
    <property type="entry name" value="DsrH"/>
    <property type="match status" value="1"/>
</dbReference>
<comment type="caution">
    <text evidence="1">The sequence shown here is derived from an EMBL/GenBank/DDBJ whole genome shotgun (WGS) entry which is preliminary data.</text>
</comment>
<dbReference type="Proteomes" id="UP000664344">
    <property type="component" value="Unassembled WGS sequence"/>
</dbReference>
<protein>
    <submittedName>
        <fullName evidence="1">Sulfurtransferase complex subunit TusB</fullName>
    </submittedName>
</protein>
<dbReference type="NCBIfam" id="TIGR03011">
    <property type="entry name" value="sulf_tusB_dsrH"/>
    <property type="match status" value="1"/>
</dbReference>
<dbReference type="InterPro" id="IPR007215">
    <property type="entry name" value="Sulphur_relay_TusB/DsrH"/>
</dbReference>
<sequence length="92" mass="10399">MTDTTLHITNKAPDHPRFRHCLSAFREGDALILMEDAVLALTDQEQPLPSTSYALSADAQARAVANRAPRQQLIDYNDFVQLTATYLRIINW</sequence>
<accession>A0ABS3BBK9</accession>
<dbReference type="SUPFAM" id="SSF75169">
    <property type="entry name" value="DsrEFH-like"/>
    <property type="match status" value="1"/>
</dbReference>
<keyword evidence="2" id="KW-1185">Reference proteome</keyword>
<reference evidence="1 2" key="1">
    <citation type="submission" date="2021-02" db="EMBL/GenBank/DDBJ databases">
        <title>PHA producing bacteria isolated from coastal sediment in Guangdong, Shenzhen.</title>
        <authorList>
            <person name="Zheng W."/>
            <person name="Yu S."/>
            <person name="Huang Y."/>
        </authorList>
    </citation>
    <scope>NUCLEOTIDE SEQUENCE [LARGE SCALE GENOMIC DNA]</scope>
    <source>
        <strain evidence="1 2">TN21-5</strain>
    </source>
</reference>
<name>A0ABS3BBK9_9GAMM</name>
<dbReference type="EMBL" id="JAFKDB010000008">
    <property type="protein sequence ID" value="MBN7768986.1"/>
    <property type="molecule type" value="Genomic_DNA"/>
</dbReference>
<dbReference type="InterPro" id="IPR027396">
    <property type="entry name" value="DsrEFH-like"/>
</dbReference>
<proteinExistence type="predicted"/>
<dbReference type="PANTHER" id="PTHR37526">
    <property type="entry name" value="PROTEIN TUSB"/>
    <property type="match status" value="1"/>
</dbReference>
<evidence type="ECO:0000313" key="1">
    <source>
        <dbReference type="EMBL" id="MBN7768986.1"/>
    </source>
</evidence>
<dbReference type="RefSeq" id="WP_206556728.1">
    <property type="nucleotide sequence ID" value="NZ_JAFKDB010000008.1"/>
</dbReference>